<dbReference type="EMBL" id="CP065053">
    <property type="protein sequence ID" value="QPI52763.1"/>
    <property type="molecule type" value="Genomic_DNA"/>
</dbReference>
<reference evidence="1 2" key="1">
    <citation type="submission" date="2020-11" db="EMBL/GenBank/DDBJ databases">
        <authorList>
            <person name="Sun Q."/>
        </authorList>
    </citation>
    <scope>NUCLEOTIDE SEQUENCE [LARGE SCALE GENOMIC DNA]</scope>
    <source>
        <strain evidence="1 2">P8398</strain>
    </source>
</reference>
<accession>A0AA48WI80</accession>
<evidence type="ECO:0000313" key="1">
    <source>
        <dbReference type="EMBL" id="QPI52763.1"/>
    </source>
</evidence>
<gene>
    <name evidence="1" type="ORF">IV454_15500</name>
</gene>
<sequence>MKKVLLPTLSYTLKEAIGKYTFITFNVGPGGDVYVLLALDTLDHRTKDNAFASFAKIIPDSPQRYRVLVFRQGELELDLPIHGERFNIHTIQPLGNDLLLACSRSEYRREDDVDLNARVYSRDGSFLREFLLGDGLETIQTTRHGEIWASYFDEGVLGNYGWPVPVGAAGLVAWNELGEKVYEYDPVWPVDRIIDCYALNVASADDVWCCYYTNFPLVHLHKKRIASTWNVSVSGSNAFAIAGAHVLFAGGYDKRDSFTLVRLDPDGTSMVIGEFELIGDDGVAVKPLKTIGRGAVLYVLDDAVLYEIDLKHVLATRGRG</sequence>
<proteinExistence type="predicted"/>
<dbReference type="Proteomes" id="UP000662888">
    <property type="component" value="Chromosome"/>
</dbReference>
<keyword evidence="2" id="KW-1185">Reference proteome</keyword>
<protein>
    <submittedName>
        <fullName evidence="1">Uncharacterized protein</fullName>
    </submittedName>
</protein>
<dbReference type="RefSeq" id="WP_206092160.1">
    <property type="nucleotide sequence ID" value="NZ_CP065053.1"/>
</dbReference>
<name>A0AA48WI80_9BURK</name>
<organism evidence="1 2">
    <name type="scientific">Massilia antarctica</name>
    <dbReference type="NCBI Taxonomy" id="2765360"/>
    <lineage>
        <taxon>Bacteria</taxon>
        <taxon>Pseudomonadati</taxon>
        <taxon>Pseudomonadota</taxon>
        <taxon>Betaproteobacteria</taxon>
        <taxon>Burkholderiales</taxon>
        <taxon>Oxalobacteraceae</taxon>
        <taxon>Telluria group</taxon>
        <taxon>Massilia</taxon>
    </lineage>
</organism>
<evidence type="ECO:0000313" key="2">
    <source>
        <dbReference type="Proteomes" id="UP000662888"/>
    </source>
</evidence>